<gene>
    <name evidence="1" type="ORF">O6H91_09G110100</name>
</gene>
<organism evidence="1 2">
    <name type="scientific">Diphasiastrum complanatum</name>
    <name type="common">Issler's clubmoss</name>
    <name type="synonym">Lycopodium complanatum</name>
    <dbReference type="NCBI Taxonomy" id="34168"/>
    <lineage>
        <taxon>Eukaryota</taxon>
        <taxon>Viridiplantae</taxon>
        <taxon>Streptophyta</taxon>
        <taxon>Embryophyta</taxon>
        <taxon>Tracheophyta</taxon>
        <taxon>Lycopodiopsida</taxon>
        <taxon>Lycopodiales</taxon>
        <taxon>Lycopodiaceae</taxon>
        <taxon>Lycopodioideae</taxon>
        <taxon>Diphasiastrum</taxon>
    </lineage>
</organism>
<proteinExistence type="predicted"/>
<dbReference type="EMBL" id="CM055100">
    <property type="protein sequence ID" value="KAJ7545192.1"/>
    <property type="molecule type" value="Genomic_DNA"/>
</dbReference>
<reference evidence="2" key="1">
    <citation type="journal article" date="2024" name="Proc. Natl. Acad. Sci. U.S.A.">
        <title>Extraordinary preservation of gene collinearity over three hundred million years revealed in homosporous lycophytes.</title>
        <authorList>
            <person name="Li C."/>
            <person name="Wickell D."/>
            <person name="Kuo L.Y."/>
            <person name="Chen X."/>
            <person name="Nie B."/>
            <person name="Liao X."/>
            <person name="Peng D."/>
            <person name="Ji J."/>
            <person name="Jenkins J."/>
            <person name="Williams M."/>
            <person name="Shu S."/>
            <person name="Plott C."/>
            <person name="Barry K."/>
            <person name="Rajasekar S."/>
            <person name="Grimwood J."/>
            <person name="Han X."/>
            <person name="Sun S."/>
            <person name="Hou Z."/>
            <person name="He W."/>
            <person name="Dai G."/>
            <person name="Sun C."/>
            <person name="Schmutz J."/>
            <person name="Leebens-Mack J.H."/>
            <person name="Li F.W."/>
            <person name="Wang L."/>
        </authorList>
    </citation>
    <scope>NUCLEOTIDE SEQUENCE [LARGE SCALE GENOMIC DNA]</scope>
    <source>
        <strain evidence="2">cv. PW_Plant_1</strain>
    </source>
</reference>
<accession>A0ACC2CU71</accession>
<comment type="caution">
    <text evidence="1">The sequence shown here is derived from an EMBL/GenBank/DDBJ whole genome shotgun (WGS) entry which is preliminary data.</text>
</comment>
<dbReference type="Proteomes" id="UP001162992">
    <property type="component" value="Chromosome 9"/>
</dbReference>
<sequence>MFCGILQFIHGGNFNMDITNITTTLQAATFFGVDAAFAACHKWALSAMSSLEEAPIEVLNYLPMIYLTAKEIGVPSIANLCAEFLAIHFVEAVSWDGFTGLPFSFLSACINNPLLTVESEMQLCEALFKWHNKNEEQQCSQTLVESDLEVFNLFKKIRTHLLPLGFLLRQLNISSNFLSNKGGICAQYPLDHEVISRAIEIACSKSDKTKDIILKMSPDELVGEVICLRLTKYSKVLDICECQQVTESILFLSAVHAPASWACQGTCLSTNPDQLSSDLQSFGTLQKMVLSGCWRLKEEKLVAWLGRICPNLSTLKVDHCPQLQFSMLLALSETCRFIETADFSLEIDSLAENMLSVISYKIEYPWRGSCDALKKIMRGHYSLSSLKRLFLQGRIELTDKELFFISRCCPNLQAIDLSGCRRLTDTGISIFIKAYSGMQSISLAGTELGPNSTAAILSSFVINDLDATAISNDNICQLTKLDLASCFGIFYNQTKQILGNLRLQKTSLCRKDLAALLSRLSRLTHLNLENTNLDDASLLMFRGTSLEQLNVRETQVSGCALAHVLALNSGLRALNIRGCKQIIDAHQANLSEKDTICTQLSSEAHSVFEELGVGRLSLQELKVGWGLSDLTFKTIWPCLPSLKAFTLGIGGRLSSSCMVQLSALCPALEELSLAFQDLYGTAIPFVLKTLLSLRTLEFQCCMNVPPECINAITTGCGSNLTSLMLENSAPWLLDIDVCSLSRTCKNVIHFSLSGCRQLTAESLKNISRGWCSMIKLKVEDCGGVTSQGATYLLNSCKALQSLSLRHSGRGLPRAFISDAASLLPLLRSISLDVCDAINDGYDTPHETAWQSLCMVKFARCTLPRHSFKSSRLQSKDLEYMPFGYCHNSTIVLERTKCSLHTTIVKERL</sequence>
<name>A0ACC2CU71_DIPCM</name>
<keyword evidence="2" id="KW-1185">Reference proteome</keyword>
<evidence type="ECO:0000313" key="1">
    <source>
        <dbReference type="EMBL" id="KAJ7545192.1"/>
    </source>
</evidence>
<evidence type="ECO:0000313" key="2">
    <source>
        <dbReference type="Proteomes" id="UP001162992"/>
    </source>
</evidence>
<protein>
    <submittedName>
        <fullName evidence="1">Uncharacterized protein</fullName>
    </submittedName>
</protein>